<protein>
    <submittedName>
        <fullName evidence="2">Type II secretion system protein</fullName>
    </submittedName>
</protein>
<evidence type="ECO:0000256" key="1">
    <source>
        <dbReference type="SAM" id="Phobius"/>
    </source>
</evidence>
<dbReference type="Proteomes" id="UP000322454">
    <property type="component" value="Unassembled WGS sequence"/>
</dbReference>
<keyword evidence="1" id="KW-0812">Transmembrane</keyword>
<dbReference type="Gene3D" id="3.30.700.10">
    <property type="entry name" value="Glycoprotein, Type 4 Pilin"/>
    <property type="match status" value="1"/>
</dbReference>
<dbReference type="NCBIfam" id="TIGR02532">
    <property type="entry name" value="IV_pilin_GFxxxE"/>
    <property type="match status" value="1"/>
</dbReference>
<dbReference type="InterPro" id="IPR012902">
    <property type="entry name" value="N_methyl_site"/>
</dbReference>
<dbReference type="InterPro" id="IPR045584">
    <property type="entry name" value="Pilin-like"/>
</dbReference>
<comment type="caution">
    <text evidence="2">The sequence shown here is derived from an EMBL/GenBank/DDBJ whole genome shotgun (WGS) entry which is preliminary data.</text>
</comment>
<reference evidence="2 3" key="1">
    <citation type="submission" date="2019-01" db="EMBL/GenBank/DDBJ databases">
        <title>Insights into ecological role of a new deltaproteobacterial order Candidatus Sinidesulfobacterales (Sva0485) by metagenomics and metatranscriptomics.</title>
        <authorList>
            <person name="Tan S."/>
            <person name="Liu J."/>
            <person name="Fang Y."/>
            <person name="Hedlund B."/>
            <person name="Lian Z.-H."/>
            <person name="Huang L.-Y."/>
            <person name="Li J.-T."/>
            <person name="Huang L.-N."/>
            <person name="Li W.-J."/>
            <person name="Jiang H.-C."/>
            <person name="Dong H.-L."/>
            <person name="Shu W.-S."/>
        </authorList>
    </citation>
    <scope>NUCLEOTIDE SEQUENCE [LARGE SCALE GENOMIC DNA]</scope>
    <source>
        <strain evidence="2">AP4</strain>
    </source>
</reference>
<evidence type="ECO:0000313" key="3">
    <source>
        <dbReference type="Proteomes" id="UP000322454"/>
    </source>
</evidence>
<feature type="transmembrane region" description="Helical" evidence="1">
    <location>
        <begin position="37"/>
        <end position="60"/>
    </location>
</feature>
<dbReference type="EMBL" id="SHMQ01000007">
    <property type="protein sequence ID" value="RZV39676.1"/>
    <property type="molecule type" value="Genomic_DNA"/>
</dbReference>
<evidence type="ECO:0000313" key="2">
    <source>
        <dbReference type="EMBL" id="RZV39676.1"/>
    </source>
</evidence>
<dbReference type="AlphaFoldDB" id="A0A520XEU6"/>
<gene>
    <name evidence="2" type="ORF">EVJ48_03975</name>
</gene>
<organism evidence="2 3">
    <name type="scientific">Candidatus Acidulodesulfobacterium acidiphilum</name>
    <dbReference type="NCBI Taxonomy" id="2597224"/>
    <lineage>
        <taxon>Bacteria</taxon>
        <taxon>Deltaproteobacteria</taxon>
        <taxon>Candidatus Acidulodesulfobacterales</taxon>
        <taxon>Candidatus Acidulodesulfobacterium</taxon>
    </lineage>
</organism>
<dbReference type="SUPFAM" id="SSF54523">
    <property type="entry name" value="Pili subunits"/>
    <property type="match status" value="1"/>
</dbReference>
<dbReference type="Pfam" id="PF07963">
    <property type="entry name" value="N_methyl"/>
    <property type="match status" value="1"/>
</dbReference>
<name>A0A520XEU6_9DELT</name>
<keyword evidence="1" id="KW-1133">Transmembrane helix</keyword>
<keyword evidence="1" id="KW-0472">Membrane</keyword>
<sequence length="217" mass="23007">MIALKKKEIKIKSKKSKKINDKLDFHSLKIYKNGNGFTLMEIIVAMIVVGILSAGGLMVYNGLIGSSNVTATVQSVTKLESAVNSYMQVNGGSIIPPAGVSLPYAMQEDNLLPSSWTVNGNNVIPPNAGFVSAYQISTDSNPGQYIYVIGINAPQMTNAQALNICNSLENSISGVDTEGSPVFNIGNGQNCLTDLFNGNAASANNSNFQGSLTFTFN</sequence>
<accession>A0A520XEU6</accession>
<proteinExistence type="predicted"/>